<dbReference type="InterPro" id="IPR044715">
    <property type="entry name" value="WDR86-like"/>
</dbReference>
<dbReference type="InterPro" id="IPR019775">
    <property type="entry name" value="WD40_repeat_CS"/>
</dbReference>
<dbReference type="PROSITE" id="PS00678">
    <property type="entry name" value="WD_REPEATS_1"/>
    <property type="match status" value="1"/>
</dbReference>
<proteinExistence type="predicted"/>
<dbReference type="Gramene" id="Psat7g222160.1">
    <property type="protein sequence ID" value="Psat7g222160.1.cds"/>
    <property type="gene ID" value="Psat7g222160"/>
</dbReference>
<feature type="zinc finger region" description="C3H1-type" evidence="7">
    <location>
        <begin position="148"/>
        <end position="170"/>
    </location>
</feature>
<feature type="region of interest" description="Disordered" evidence="8">
    <location>
        <begin position="119"/>
        <end position="139"/>
    </location>
</feature>
<dbReference type="SMART" id="SM00320">
    <property type="entry name" value="WD40"/>
    <property type="match status" value="5"/>
</dbReference>
<sequence length="474" mass="52225">MKVARFKGTERVIGTKTCIYWLNGRCNRNHCRFLHGESPSYASTNSWNHNERKGRFSSTSYHNAKKGLPKDDTKTLLNGKIGDDKLPPKHNTKTILIRRTMDDKLLPKHEAENFLNRKIGDEKSPPKHATVGDGREKTRVAKVSPKHICKYWMNGDCVHGEQCQNLHSWFYGDGFATLAKLQGHKKLVTGIALPHGSDKLYSGSTDGTLRTWDCLTGQCTNVMNLGAEATSLISEGPWIFVGLPNTVKACNIQTDSQLTLAGPNGRVLAMIVGNDTLLAGAEDGVISAWRGSSKPNSPFELVASLCGHTKSVVCLAVGCNKMLYSGSKDQSIKVWDLDTFECKMTLNAHTGEVRSLICWDNFLLSGSSDCTIKVWYKTVKETLEVAYSHNVENAVVALSGMTDPENKPILLCSTSDNSVRLYELPSFAERGKLFAKQEVGLIDIAPGGLFFIGDRTGLLTVWKWLENPKVAISS</sequence>
<dbReference type="AlphaFoldDB" id="A0A9D4VYK8"/>
<dbReference type="InterPro" id="IPR036322">
    <property type="entry name" value="WD40_repeat_dom_sf"/>
</dbReference>
<dbReference type="SUPFAM" id="SSF90229">
    <property type="entry name" value="CCCH zinc finger"/>
    <property type="match status" value="1"/>
</dbReference>
<feature type="zinc finger region" description="C3H1-type" evidence="7">
    <location>
        <begin position="13"/>
        <end position="38"/>
    </location>
</feature>
<dbReference type="Gramene" id="PSAT_LOCUS29757_t1">
    <property type="protein sequence ID" value="CAL5211318.1"/>
    <property type="gene ID" value="PSAT_LOCUS29757"/>
</dbReference>
<evidence type="ECO:0000256" key="6">
    <source>
        <dbReference type="PROSITE-ProRule" id="PRU00221"/>
    </source>
</evidence>
<evidence type="ECO:0000256" key="4">
    <source>
        <dbReference type="ARBA" id="ARBA00022771"/>
    </source>
</evidence>
<dbReference type="InterPro" id="IPR020472">
    <property type="entry name" value="WD40_PAC1"/>
</dbReference>
<dbReference type="PROSITE" id="PS50103">
    <property type="entry name" value="ZF_C3H1"/>
    <property type="match status" value="2"/>
</dbReference>
<keyword evidence="4 7" id="KW-0863">Zinc-finger</keyword>
<feature type="repeat" description="WD" evidence="6">
    <location>
        <begin position="181"/>
        <end position="222"/>
    </location>
</feature>
<dbReference type="OrthoDB" id="59941at2759"/>
<dbReference type="InterPro" id="IPR000571">
    <property type="entry name" value="Znf_CCCH"/>
</dbReference>
<evidence type="ECO:0000256" key="2">
    <source>
        <dbReference type="ARBA" id="ARBA00022723"/>
    </source>
</evidence>
<dbReference type="PROSITE" id="PS50082">
    <property type="entry name" value="WD_REPEATS_2"/>
    <property type="match status" value="3"/>
</dbReference>
<evidence type="ECO:0000313" key="11">
    <source>
        <dbReference type="Proteomes" id="UP001058974"/>
    </source>
</evidence>
<evidence type="ECO:0000256" key="8">
    <source>
        <dbReference type="SAM" id="MobiDB-lite"/>
    </source>
</evidence>
<evidence type="ECO:0000259" key="9">
    <source>
        <dbReference type="PROSITE" id="PS50103"/>
    </source>
</evidence>
<evidence type="ECO:0000256" key="5">
    <source>
        <dbReference type="ARBA" id="ARBA00022833"/>
    </source>
</evidence>
<dbReference type="SUPFAM" id="SSF50978">
    <property type="entry name" value="WD40 repeat-like"/>
    <property type="match status" value="1"/>
</dbReference>
<comment type="caution">
    <text evidence="10">The sequence shown here is derived from an EMBL/GenBank/DDBJ whole genome shotgun (WGS) entry which is preliminary data.</text>
</comment>
<organism evidence="10 11">
    <name type="scientific">Pisum sativum</name>
    <name type="common">Garden pea</name>
    <name type="synonym">Lathyrus oleraceus</name>
    <dbReference type="NCBI Taxonomy" id="3888"/>
    <lineage>
        <taxon>Eukaryota</taxon>
        <taxon>Viridiplantae</taxon>
        <taxon>Streptophyta</taxon>
        <taxon>Embryophyta</taxon>
        <taxon>Tracheophyta</taxon>
        <taxon>Spermatophyta</taxon>
        <taxon>Magnoliopsida</taxon>
        <taxon>eudicotyledons</taxon>
        <taxon>Gunneridae</taxon>
        <taxon>Pentapetalae</taxon>
        <taxon>rosids</taxon>
        <taxon>fabids</taxon>
        <taxon>Fabales</taxon>
        <taxon>Fabaceae</taxon>
        <taxon>Papilionoideae</taxon>
        <taxon>50 kb inversion clade</taxon>
        <taxon>NPAAA clade</taxon>
        <taxon>Hologalegina</taxon>
        <taxon>IRL clade</taxon>
        <taxon>Fabeae</taxon>
        <taxon>Lathyrus</taxon>
    </lineage>
</organism>
<name>A0A9D4VYK8_PEA</name>
<evidence type="ECO:0000256" key="7">
    <source>
        <dbReference type="PROSITE-ProRule" id="PRU00723"/>
    </source>
</evidence>
<dbReference type="PROSITE" id="PS50294">
    <property type="entry name" value="WD_REPEATS_REGION"/>
    <property type="match status" value="2"/>
</dbReference>
<dbReference type="PANTHER" id="PTHR44489:SF14">
    <property type="entry name" value="ZINC FINGER CCCH DOMAIN-CONTAINING PROTEIN 59-RELATED"/>
    <property type="match status" value="1"/>
</dbReference>
<keyword evidence="11" id="KW-1185">Reference proteome</keyword>
<keyword evidence="2 7" id="KW-0479">Metal-binding</keyword>
<dbReference type="SMART" id="SM00356">
    <property type="entry name" value="ZnF_C3H1"/>
    <property type="match status" value="2"/>
</dbReference>
<dbReference type="PANTHER" id="PTHR44489">
    <property type="match status" value="1"/>
</dbReference>
<feature type="region of interest" description="Disordered" evidence="8">
    <location>
        <begin position="54"/>
        <end position="84"/>
    </location>
</feature>
<evidence type="ECO:0000313" key="10">
    <source>
        <dbReference type="EMBL" id="KAI5391066.1"/>
    </source>
</evidence>
<dbReference type="InterPro" id="IPR001680">
    <property type="entry name" value="WD40_rpt"/>
</dbReference>
<dbReference type="Proteomes" id="UP001058974">
    <property type="component" value="Chromosome 7"/>
</dbReference>
<keyword evidence="5 7" id="KW-0862">Zinc</keyword>
<dbReference type="Gene3D" id="2.130.10.10">
    <property type="entry name" value="YVTN repeat-like/Quinoprotein amine dehydrogenase"/>
    <property type="match status" value="2"/>
</dbReference>
<feature type="domain" description="C3H1-type" evidence="9">
    <location>
        <begin position="13"/>
        <end position="38"/>
    </location>
</feature>
<keyword evidence="3" id="KW-0677">Repeat</keyword>
<dbReference type="PRINTS" id="PR00320">
    <property type="entry name" value="GPROTEINBRPT"/>
</dbReference>
<dbReference type="GO" id="GO:0008270">
    <property type="term" value="F:zinc ion binding"/>
    <property type="evidence" value="ECO:0007669"/>
    <property type="project" value="UniProtKB-KW"/>
</dbReference>
<keyword evidence="1 6" id="KW-0853">WD repeat</keyword>
<dbReference type="Pfam" id="PF00400">
    <property type="entry name" value="WD40"/>
    <property type="match status" value="3"/>
</dbReference>
<evidence type="ECO:0000256" key="1">
    <source>
        <dbReference type="ARBA" id="ARBA00022574"/>
    </source>
</evidence>
<dbReference type="EMBL" id="JAMSHJ010000007">
    <property type="protein sequence ID" value="KAI5391066.1"/>
    <property type="molecule type" value="Genomic_DNA"/>
</dbReference>
<evidence type="ECO:0000256" key="3">
    <source>
        <dbReference type="ARBA" id="ARBA00022737"/>
    </source>
</evidence>
<dbReference type="InterPro" id="IPR015943">
    <property type="entry name" value="WD40/YVTN_repeat-like_dom_sf"/>
</dbReference>
<feature type="repeat" description="WD" evidence="6">
    <location>
        <begin position="305"/>
        <end position="345"/>
    </location>
</feature>
<feature type="repeat" description="WD" evidence="6">
    <location>
        <begin position="346"/>
        <end position="375"/>
    </location>
</feature>
<feature type="domain" description="C3H1-type" evidence="9">
    <location>
        <begin position="148"/>
        <end position="170"/>
    </location>
</feature>
<reference evidence="10 11" key="1">
    <citation type="journal article" date="2022" name="Nat. Genet.">
        <title>Improved pea reference genome and pan-genome highlight genomic features and evolutionary characteristics.</title>
        <authorList>
            <person name="Yang T."/>
            <person name="Liu R."/>
            <person name="Luo Y."/>
            <person name="Hu S."/>
            <person name="Wang D."/>
            <person name="Wang C."/>
            <person name="Pandey M.K."/>
            <person name="Ge S."/>
            <person name="Xu Q."/>
            <person name="Li N."/>
            <person name="Li G."/>
            <person name="Huang Y."/>
            <person name="Saxena R.K."/>
            <person name="Ji Y."/>
            <person name="Li M."/>
            <person name="Yan X."/>
            <person name="He Y."/>
            <person name="Liu Y."/>
            <person name="Wang X."/>
            <person name="Xiang C."/>
            <person name="Varshney R.K."/>
            <person name="Ding H."/>
            <person name="Gao S."/>
            <person name="Zong X."/>
        </authorList>
    </citation>
    <scope>NUCLEOTIDE SEQUENCE [LARGE SCALE GENOMIC DNA]</scope>
    <source>
        <strain evidence="10 11">cv. Zhongwan 6</strain>
    </source>
</reference>
<gene>
    <name evidence="10" type="ORF">KIW84_076071</name>
</gene>
<protein>
    <recommendedName>
        <fullName evidence="9">C3H1-type domain-containing protein</fullName>
    </recommendedName>
</protein>
<dbReference type="InterPro" id="IPR036855">
    <property type="entry name" value="Znf_CCCH_sf"/>
</dbReference>
<dbReference type="Gramene" id="Psat07G0607100-T1">
    <property type="protein sequence ID" value="KAI5391066.1"/>
    <property type="gene ID" value="KIW84_076071"/>
</dbReference>
<accession>A0A9D4VYK8</accession>